<evidence type="ECO:0000256" key="3">
    <source>
        <dbReference type="ARBA" id="ARBA00023163"/>
    </source>
</evidence>
<dbReference type="AlphaFoldDB" id="A0A068NU58"/>
<keyword evidence="2" id="KW-0238">DNA-binding</keyword>
<dbReference type="Pfam" id="PF13404">
    <property type="entry name" value="HTH_AsnC-type"/>
    <property type="match status" value="1"/>
</dbReference>
<dbReference type="InterPro" id="IPR000485">
    <property type="entry name" value="AsnC-type_HTH_dom"/>
</dbReference>
<dbReference type="InterPro" id="IPR011008">
    <property type="entry name" value="Dimeric_a/b-barrel"/>
</dbReference>
<keyword evidence="6" id="KW-1185">Reference proteome</keyword>
<dbReference type="InterPro" id="IPR036388">
    <property type="entry name" value="WH-like_DNA-bd_sf"/>
</dbReference>
<gene>
    <name evidence="5" type="ORF">OP10G_1761</name>
</gene>
<evidence type="ECO:0000256" key="2">
    <source>
        <dbReference type="ARBA" id="ARBA00023125"/>
    </source>
</evidence>
<dbReference type="STRING" id="661478.OP10G_1761"/>
<dbReference type="SUPFAM" id="SSF46785">
    <property type="entry name" value="Winged helix' DNA-binding domain"/>
    <property type="match status" value="1"/>
</dbReference>
<dbReference type="SMART" id="SM00344">
    <property type="entry name" value="HTH_ASNC"/>
    <property type="match status" value="1"/>
</dbReference>
<dbReference type="PROSITE" id="PS00519">
    <property type="entry name" value="HTH_ASNC_1"/>
    <property type="match status" value="1"/>
</dbReference>
<reference evidence="5 6" key="1">
    <citation type="journal article" date="2014" name="PLoS ONE">
        <title>The first complete genome sequence of the class fimbriimonadia in the phylum armatimonadetes.</title>
        <authorList>
            <person name="Hu Z.Y."/>
            <person name="Wang Y.Z."/>
            <person name="Im W.T."/>
            <person name="Wang S.Y."/>
            <person name="Zhao G.P."/>
            <person name="Zheng H.J."/>
            <person name="Quan Z.X."/>
        </authorList>
    </citation>
    <scope>NUCLEOTIDE SEQUENCE [LARGE SCALE GENOMIC DNA]</scope>
    <source>
        <strain evidence="5">Gsoil 348</strain>
    </source>
</reference>
<feature type="domain" description="HTH asnC-type" evidence="4">
    <location>
        <begin position="3"/>
        <end position="64"/>
    </location>
</feature>
<evidence type="ECO:0000313" key="5">
    <source>
        <dbReference type="EMBL" id="AIE85129.1"/>
    </source>
</evidence>
<dbReference type="eggNOG" id="COG1522">
    <property type="taxonomic scope" value="Bacteria"/>
</dbReference>
<dbReference type="SUPFAM" id="SSF54909">
    <property type="entry name" value="Dimeric alpha+beta barrel"/>
    <property type="match status" value="1"/>
</dbReference>
<evidence type="ECO:0000259" key="4">
    <source>
        <dbReference type="PROSITE" id="PS50956"/>
    </source>
</evidence>
<dbReference type="InterPro" id="IPR019887">
    <property type="entry name" value="Tscrpt_reg_AsnC/Lrp_C"/>
</dbReference>
<organism evidence="5 6">
    <name type="scientific">Fimbriimonas ginsengisoli Gsoil 348</name>
    <dbReference type="NCBI Taxonomy" id="661478"/>
    <lineage>
        <taxon>Bacteria</taxon>
        <taxon>Bacillati</taxon>
        <taxon>Armatimonadota</taxon>
        <taxon>Fimbriimonadia</taxon>
        <taxon>Fimbriimonadales</taxon>
        <taxon>Fimbriimonadaceae</taxon>
        <taxon>Fimbriimonas</taxon>
    </lineage>
</organism>
<accession>A0A068NU58</accession>
<evidence type="ECO:0000256" key="1">
    <source>
        <dbReference type="ARBA" id="ARBA00023015"/>
    </source>
</evidence>
<dbReference type="Gene3D" id="3.30.70.920">
    <property type="match status" value="1"/>
</dbReference>
<protein>
    <submittedName>
        <fullName evidence="5">Transcriptional regulator, AsnC family</fullName>
    </submittedName>
</protein>
<proteinExistence type="predicted"/>
<dbReference type="PANTHER" id="PTHR30154:SF53">
    <property type="entry name" value="HTH-TYPE TRANSCRIPTIONAL REGULATOR LRPC"/>
    <property type="match status" value="1"/>
</dbReference>
<dbReference type="Gene3D" id="1.10.10.10">
    <property type="entry name" value="Winged helix-like DNA-binding domain superfamily/Winged helix DNA-binding domain"/>
    <property type="match status" value="1"/>
</dbReference>
<keyword evidence="1" id="KW-0805">Transcription regulation</keyword>
<dbReference type="Proteomes" id="UP000027982">
    <property type="component" value="Chromosome"/>
</dbReference>
<evidence type="ECO:0000313" key="6">
    <source>
        <dbReference type="Proteomes" id="UP000027982"/>
    </source>
</evidence>
<dbReference type="RefSeq" id="WP_025226277.1">
    <property type="nucleotide sequence ID" value="NZ_CP007139.1"/>
</dbReference>
<sequence length="151" mass="16204">MELDHLDHEILARLGQDGRATHAAIARELGMSGPAVYARVRRMELSGVIRGYSVVTDPAALGSPLLAIVRVTTRPLVGEGDSFEAMALAEPRVVACYDVDGEDSYVLIARCASPEDLRRLLLRIRSLPQVIRTVSSIALVTVKEPGAGASK</sequence>
<dbReference type="OrthoDB" id="8590699at2"/>
<keyword evidence="3" id="KW-0804">Transcription</keyword>
<dbReference type="EMBL" id="CP007139">
    <property type="protein sequence ID" value="AIE85129.1"/>
    <property type="molecule type" value="Genomic_DNA"/>
</dbReference>
<dbReference type="InterPro" id="IPR036390">
    <property type="entry name" value="WH_DNA-bd_sf"/>
</dbReference>
<dbReference type="PROSITE" id="PS50956">
    <property type="entry name" value="HTH_ASNC_2"/>
    <property type="match status" value="1"/>
</dbReference>
<dbReference type="PRINTS" id="PR00033">
    <property type="entry name" value="HTHASNC"/>
</dbReference>
<dbReference type="Pfam" id="PF01037">
    <property type="entry name" value="AsnC_trans_reg"/>
    <property type="match status" value="1"/>
</dbReference>
<dbReference type="KEGG" id="fgi:OP10G_1761"/>
<dbReference type="GO" id="GO:0043200">
    <property type="term" value="P:response to amino acid"/>
    <property type="evidence" value="ECO:0007669"/>
    <property type="project" value="TreeGrafter"/>
</dbReference>
<dbReference type="GO" id="GO:0043565">
    <property type="term" value="F:sequence-specific DNA binding"/>
    <property type="evidence" value="ECO:0007669"/>
    <property type="project" value="InterPro"/>
</dbReference>
<dbReference type="GO" id="GO:0005829">
    <property type="term" value="C:cytosol"/>
    <property type="evidence" value="ECO:0007669"/>
    <property type="project" value="TreeGrafter"/>
</dbReference>
<dbReference type="PANTHER" id="PTHR30154">
    <property type="entry name" value="LEUCINE-RESPONSIVE REGULATORY PROTEIN"/>
    <property type="match status" value="1"/>
</dbReference>
<name>A0A068NU58_FIMGI</name>
<dbReference type="InterPro" id="IPR019888">
    <property type="entry name" value="Tscrpt_reg_AsnC-like"/>
</dbReference>
<dbReference type="InterPro" id="IPR019885">
    <property type="entry name" value="Tscrpt_reg_HTH_AsnC-type_CS"/>
</dbReference>
<dbReference type="HOGENOM" id="CLU_091233_5_0_0"/>